<dbReference type="EMBL" id="RDBE01000001">
    <property type="protein sequence ID" value="RLV50918.1"/>
    <property type="molecule type" value="Genomic_DNA"/>
</dbReference>
<protein>
    <recommendedName>
        <fullName evidence="3">Alpha/beta hydrolase</fullName>
    </recommendedName>
</protein>
<gene>
    <name evidence="1" type="ORF">D9V37_02995</name>
</gene>
<comment type="caution">
    <text evidence="1">The sequence shown here is derived from an EMBL/GenBank/DDBJ whole genome shotgun (WGS) entry which is preliminary data.</text>
</comment>
<evidence type="ECO:0008006" key="3">
    <source>
        <dbReference type="Google" id="ProtNLM"/>
    </source>
</evidence>
<dbReference type="Proteomes" id="UP000281708">
    <property type="component" value="Unassembled WGS sequence"/>
</dbReference>
<keyword evidence="2" id="KW-1185">Reference proteome</keyword>
<proteinExistence type="predicted"/>
<sequence length="59" mass="6411">MLMVRMTSSHAGAANTVAQRLHRHIEVEEVTVDGGKHAMLSHASEFERAAVEFTAAALH</sequence>
<name>A0A3L8P8R2_9ACTN</name>
<evidence type="ECO:0000313" key="1">
    <source>
        <dbReference type="EMBL" id="RLV50918.1"/>
    </source>
</evidence>
<dbReference type="AlphaFoldDB" id="A0A3L8P8R2"/>
<reference evidence="1 2" key="1">
    <citation type="submission" date="2018-10" db="EMBL/GenBank/DDBJ databases">
        <title>Marmoricola sp. 4Q3S-7 whole genome shotgun sequence.</title>
        <authorList>
            <person name="Li F."/>
        </authorList>
    </citation>
    <scope>NUCLEOTIDE SEQUENCE [LARGE SCALE GENOMIC DNA]</scope>
    <source>
        <strain evidence="1 2">4Q3S-7</strain>
    </source>
</reference>
<evidence type="ECO:0000313" key="2">
    <source>
        <dbReference type="Proteomes" id="UP000281708"/>
    </source>
</evidence>
<accession>A0A3L8P8R2</accession>
<organism evidence="1 2">
    <name type="scientific">Nocardioides mangrovicus</name>
    <dbReference type="NCBI Taxonomy" id="2478913"/>
    <lineage>
        <taxon>Bacteria</taxon>
        <taxon>Bacillati</taxon>
        <taxon>Actinomycetota</taxon>
        <taxon>Actinomycetes</taxon>
        <taxon>Propionibacteriales</taxon>
        <taxon>Nocardioidaceae</taxon>
        <taxon>Nocardioides</taxon>
    </lineage>
</organism>